<comment type="similarity">
    <text evidence="3">Belongs to the HRG family.</text>
</comment>
<feature type="transmembrane region" description="Helical" evidence="10">
    <location>
        <begin position="20"/>
        <end position="45"/>
    </location>
</feature>
<evidence type="ECO:0000313" key="11">
    <source>
        <dbReference type="Proteomes" id="UP000694867"/>
    </source>
</evidence>
<evidence type="ECO:0000313" key="12">
    <source>
        <dbReference type="RefSeq" id="XP_003738033.1"/>
    </source>
</evidence>
<dbReference type="KEGG" id="goe:100904738"/>
<keyword evidence="5 10" id="KW-0812">Transmembrane</keyword>
<name>A0AAJ6VVK1_9ACAR</name>
<feature type="transmembrane region" description="Helical" evidence="10">
    <location>
        <begin position="51"/>
        <end position="70"/>
    </location>
</feature>
<dbReference type="InterPro" id="IPR026218">
    <property type="entry name" value="HRG"/>
</dbReference>
<keyword evidence="7 10" id="KW-1133">Transmembrane helix</keyword>
<evidence type="ECO:0000256" key="9">
    <source>
        <dbReference type="ARBA" id="ARBA00023228"/>
    </source>
</evidence>
<protein>
    <submittedName>
        <fullName evidence="12">Uncharacterized protein LOC100904738</fullName>
    </submittedName>
</protein>
<proteinExistence type="inferred from homology"/>
<accession>A0AAJ6VVK1</accession>
<dbReference type="GO" id="GO:0015232">
    <property type="term" value="F:heme transmembrane transporter activity"/>
    <property type="evidence" value="ECO:0007669"/>
    <property type="project" value="InterPro"/>
</dbReference>
<dbReference type="PANTHER" id="PTHR31525">
    <property type="entry name" value="HEME TRANSPORTER HRG1"/>
    <property type="match status" value="1"/>
</dbReference>
<dbReference type="AlphaFoldDB" id="A0AAJ6VVK1"/>
<dbReference type="GO" id="GO:0010008">
    <property type="term" value="C:endosome membrane"/>
    <property type="evidence" value="ECO:0007669"/>
    <property type="project" value="UniProtKB-SubCell"/>
</dbReference>
<evidence type="ECO:0000256" key="7">
    <source>
        <dbReference type="ARBA" id="ARBA00022989"/>
    </source>
</evidence>
<evidence type="ECO:0000256" key="3">
    <source>
        <dbReference type="ARBA" id="ARBA00006203"/>
    </source>
</evidence>
<keyword evidence="11" id="KW-1185">Reference proteome</keyword>
<evidence type="ECO:0000256" key="10">
    <source>
        <dbReference type="SAM" id="Phobius"/>
    </source>
</evidence>
<reference evidence="12" key="1">
    <citation type="submission" date="2025-08" db="UniProtKB">
        <authorList>
            <consortium name="RefSeq"/>
        </authorList>
    </citation>
    <scope>IDENTIFICATION</scope>
</reference>
<dbReference type="RefSeq" id="XP_003738033.1">
    <property type="nucleotide sequence ID" value="XM_003737985.2"/>
</dbReference>
<keyword evidence="9" id="KW-0458">Lysosome</keyword>
<dbReference type="GO" id="GO:0020037">
    <property type="term" value="F:heme binding"/>
    <property type="evidence" value="ECO:0007669"/>
    <property type="project" value="TreeGrafter"/>
</dbReference>
<gene>
    <name evidence="12" type="primary">LOC100904738</name>
</gene>
<keyword evidence="8 10" id="KW-0472">Membrane</keyword>
<dbReference type="PANTHER" id="PTHR31525:SF1">
    <property type="entry name" value="HEME TRANSPORTER HRG1"/>
    <property type="match status" value="1"/>
</dbReference>
<dbReference type="GeneID" id="100904738"/>
<evidence type="ECO:0000256" key="4">
    <source>
        <dbReference type="ARBA" id="ARBA00022448"/>
    </source>
</evidence>
<organism evidence="11 12">
    <name type="scientific">Galendromus occidentalis</name>
    <name type="common">western predatory mite</name>
    <dbReference type="NCBI Taxonomy" id="34638"/>
    <lineage>
        <taxon>Eukaryota</taxon>
        <taxon>Metazoa</taxon>
        <taxon>Ecdysozoa</taxon>
        <taxon>Arthropoda</taxon>
        <taxon>Chelicerata</taxon>
        <taxon>Arachnida</taxon>
        <taxon>Acari</taxon>
        <taxon>Parasitiformes</taxon>
        <taxon>Mesostigmata</taxon>
        <taxon>Gamasina</taxon>
        <taxon>Phytoseioidea</taxon>
        <taxon>Phytoseiidae</taxon>
        <taxon>Typhlodrominae</taxon>
        <taxon>Galendromus</taxon>
    </lineage>
</organism>
<evidence type="ECO:0000256" key="5">
    <source>
        <dbReference type="ARBA" id="ARBA00022692"/>
    </source>
</evidence>
<dbReference type="Proteomes" id="UP000694867">
    <property type="component" value="Unplaced"/>
</dbReference>
<evidence type="ECO:0000256" key="1">
    <source>
        <dbReference type="ARBA" id="ARBA00004155"/>
    </source>
</evidence>
<feature type="transmembrane region" description="Helical" evidence="10">
    <location>
        <begin position="90"/>
        <end position="111"/>
    </location>
</feature>
<sequence length="170" mass="18963">MPRDSERRNERWTAEMSYSYWLLFILTASVAAGGFSTFLIFALRFKNHHAAMWSLSAGIFSSAAFHLHILNLLGRLATWHDRQSLNQIKYLAIVVCALSTVGGAVYGALAYKAKQEIDFGENNFVLSCVSAALSLKSGLSLFFTAKFYRRQILISGHLPLVAEPGSDFYD</sequence>
<keyword evidence="4" id="KW-0813">Transport</keyword>
<dbReference type="GO" id="GO:0005886">
    <property type="term" value="C:plasma membrane"/>
    <property type="evidence" value="ECO:0007669"/>
    <property type="project" value="TreeGrafter"/>
</dbReference>
<feature type="transmembrane region" description="Helical" evidence="10">
    <location>
        <begin position="123"/>
        <end position="143"/>
    </location>
</feature>
<evidence type="ECO:0000256" key="6">
    <source>
        <dbReference type="ARBA" id="ARBA00022753"/>
    </source>
</evidence>
<evidence type="ECO:0000256" key="8">
    <source>
        <dbReference type="ARBA" id="ARBA00023136"/>
    </source>
</evidence>
<dbReference type="GO" id="GO:0005765">
    <property type="term" value="C:lysosomal membrane"/>
    <property type="evidence" value="ECO:0007669"/>
    <property type="project" value="UniProtKB-SubCell"/>
</dbReference>
<comment type="subcellular location">
    <subcellularLocation>
        <location evidence="2">Endosome membrane</location>
        <topology evidence="2">Multi-pass membrane protein</topology>
    </subcellularLocation>
    <subcellularLocation>
        <location evidence="1">Lysosome membrane</location>
        <topology evidence="1">Multi-pass membrane protein</topology>
    </subcellularLocation>
</comment>
<evidence type="ECO:0000256" key="2">
    <source>
        <dbReference type="ARBA" id="ARBA00004337"/>
    </source>
</evidence>
<keyword evidence="6" id="KW-0967">Endosome</keyword>